<feature type="chain" id="PRO_5004689208" description="Carboxypeptidase regulatory-like domain-containing protein" evidence="1">
    <location>
        <begin position="20"/>
        <end position="271"/>
    </location>
</feature>
<evidence type="ECO:0000256" key="1">
    <source>
        <dbReference type="SAM" id="SignalP"/>
    </source>
</evidence>
<dbReference type="STRING" id="1319815.HMPREF0202_00973"/>
<keyword evidence="1" id="KW-0732">Signal</keyword>
<dbReference type="SUPFAM" id="SSF49464">
    <property type="entry name" value="Carboxypeptidase regulatory domain-like"/>
    <property type="match status" value="2"/>
</dbReference>
<dbReference type="InterPro" id="IPR008969">
    <property type="entry name" value="CarboxyPept-like_regulatory"/>
</dbReference>
<feature type="signal peptide" evidence="1">
    <location>
        <begin position="1"/>
        <end position="19"/>
    </location>
</feature>
<accession>U7VC67</accession>
<dbReference type="AlphaFoldDB" id="U7VC67"/>
<sequence>MRFRLFLCFIFVISLNILAQNKTITISGFVTDKEFRLGDATVCFFNSSNQVKCIKSDINGEFSIELPENKYRITVKKDGYTSLVGDNFFVDYIFNPPQSLVLNMTDNKISIYGKVINNFGEPINDAQVKVKIGENLLDINTNTNGVFFFQGHVGLISIFAQKPGFYGNGVSMLIQNEKFINDISIVLEAKTFYISGALVQGNNYLKEVELELINGSNNKIIATLKTSKDGLFEFRDILNYENAYFRVPSLGYQSAPFTINKDLRQFNIFVN</sequence>
<gene>
    <name evidence="2" type="ORF">HMPREF0202_00973</name>
</gene>
<keyword evidence="3" id="KW-1185">Reference proteome</keyword>
<dbReference type="Gene3D" id="2.60.40.1120">
    <property type="entry name" value="Carboxypeptidase-like, regulatory domain"/>
    <property type="match status" value="1"/>
</dbReference>
<evidence type="ECO:0000313" key="2">
    <source>
        <dbReference type="EMBL" id="ERT69120.1"/>
    </source>
</evidence>
<protein>
    <recommendedName>
        <fullName evidence="4">Carboxypeptidase regulatory-like domain-containing protein</fullName>
    </recommendedName>
</protein>
<evidence type="ECO:0000313" key="3">
    <source>
        <dbReference type="Proteomes" id="UP000017081"/>
    </source>
</evidence>
<evidence type="ECO:0008006" key="4">
    <source>
        <dbReference type="Google" id="ProtNLM"/>
    </source>
</evidence>
<proteinExistence type="predicted"/>
<dbReference type="HOGENOM" id="CLU_1014726_0_0_0"/>
<dbReference type="EMBL" id="AXZF01000037">
    <property type="protein sequence ID" value="ERT69120.1"/>
    <property type="molecule type" value="Genomic_DNA"/>
</dbReference>
<dbReference type="RefSeq" id="WP_023050514.1">
    <property type="nucleotide sequence ID" value="NZ_CP173065.2"/>
</dbReference>
<name>U7VC67_9FUSO</name>
<organism evidence="2 3">
    <name type="scientific">Cetobacterium somerae ATCC BAA-474</name>
    <dbReference type="NCBI Taxonomy" id="1319815"/>
    <lineage>
        <taxon>Bacteria</taxon>
        <taxon>Fusobacteriati</taxon>
        <taxon>Fusobacteriota</taxon>
        <taxon>Fusobacteriia</taxon>
        <taxon>Fusobacteriales</taxon>
        <taxon>Fusobacteriaceae</taxon>
        <taxon>Cetobacterium</taxon>
    </lineage>
</organism>
<dbReference type="eggNOG" id="ENOG502ZCEP">
    <property type="taxonomic scope" value="Bacteria"/>
</dbReference>
<reference evidence="2 3" key="1">
    <citation type="submission" date="2013-08" db="EMBL/GenBank/DDBJ databases">
        <authorList>
            <person name="Weinstock G."/>
            <person name="Sodergren E."/>
            <person name="Wylie T."/>
            <person name="Fulton L."/>
            <person name="Fulton R."/>
            <person name="Fronick C."/>
            <person name="O'Laughlin M."/>
            <person name="Godfrey J."/>
            <person name="Miner T."/>
            <person name="Herter B."/>
            <person name="Appelbaum E."/>
            <person name="Cordes M."/>
            <person name="Lek S."/>
            <person name="Wollam A."/>
            <person name="Pepin K.H."/>
            <person name="Palsikar V.B."/>
            <person name="Mitreva M."/>
            <person name="Wilson R.K."/>
        </authorList>
    </citation>
    <scope>NUCLEOTIDE SEQUENCE [LARGE SCALE GENOMIC DNA]</scope>
    <source>
        <strain evidence="2 3">ATCC BAA-474</strain>
    </source>
</reference>
<comment type="caution">
    <text evidence="2">The sequence shown here is derived from an EMBL/GenBank/DDBJ whole genome shotgun (WGS) entry which is preliminary data.</text>
</comment>
<dbReference type="Proteomes" id="UP000017081">
    <property type="component" value="Unassembled WGS sequence"/>
</dbReference>